<dbReference type="Gene3D" id="3.40.50.720">
    <property type="entry name" value="NAD(P)-binding Rossmann-like Domain"/>
    <property type="match status" value="1"/>
</dbReference>
<gene>
    <name evidence="2" type="ORF">L6637_15070</name>
</gene>
<sequence length="303" mass="32750">MDHSKPILVTGAAGQIGSVGRHATELLLARGYRVRAQVRTDDRRAAALRALGAEVVVGDLLELKAAHQAVEGCDRLYFGMSLSPQYLEASVNVAAVAKHHKVKAFVNMSQMTVKEMSVCETTSSPQQKQHWLAEQVLSWSGLPVVEVRPTAFMEGLFLQLAGAVAAQDKILAPLGGGNNSAIAAFDVARVVAEILGAPDKHIGQTYHLTGPVSQHVDAIAREFSLALGRPISYVNVPPDIWAGKVATLGLPSHVVSHITTMTELHRDNRYDRYSDDVEKITGQRPMSVREFVEKNAATFTPSS</sequence>
<evidence type="ECO:0000259" key="1">
    <source>
        <dbReference type="Pfam" id="PF05368"/>
    </source>
</evidence>
<protein>
    <submittedName>
        <fullName evidence="2">NAD(P)H-binding protein</fullName>
    </submittedName>
</protein>
<feature type="domain" description="NmrA-like" evidence="1">
    <location>
        <begin position="4"/>
        <end position="279"/>
    </location>
</feature>
<dbReference type="PANTHER" id="PTHR43162">
    <property type="match status" value="1"/>
</dbReference>
<dbReference type="EMBL" id="JAKLUA010000004">
    <property type="protein sequence ID" value="MCG2668282.1"/>
    <property type="molecule type" value="Genomic_DNA"/>
</dbReference>
<evidence type="ECO:0000313" key="3">
    <source>
        <dbReference type="Proteomes" id="UP001139012"/>
    </source>
</evidence>
<accession>A0ABS9LMP4</accession>
<dbReference type="InterPro" id="IPR051604">
    <property type="entry name" value="Ergot_Alk_Oxidoreductase"/>
</dbReference>
<dbReference type="Pfam" id="PF05368">
    <property type="entry name" value="NmrA"/>
    <property type="match status" value="1"/>
</dbReference>
<dbReference type="PANTHER" id="PTHR43162:SF1">
    <property type="entry name" value="PRESTALK A DIFFERENTIATION PROTEIN A"/>
    <property type="match status" value="1"/>
</dbReference>
<name>A0ABS9LMP4_9BRAD</name>
<dbReference type="Proteomes" id="UP001139012">
    <property type="component" value="Unassembled WGS sequence"/>
</dbReference>
<comment type="caution">
    <text evidence="2">The sequence shown here is derived from an EMBL/GenBank/DDBJ whole genome shotgun (WGS) entry which is preliminary data.</text>
</comment>
<dbReference type="InterPro" id="IPR008030">
    <property type="entry name" value="NmrA-like"/>
</dbReference>
<dbReference type="SUPFAM" id="SSF51735">
    <property type="entry name" value="NAD(P)-binding Rossmann-fold domains"/>
    <property type="match status" value="1"/>
</dbReference>
<reference evidence="2" key="1">
    <citation type="submission" date="2022-01" db="EMBL/GenBank/DDBJ databases">
        <title>Genome sequnece data of strain Bradyrhizobium sp. nov.</title>
        <authorList>
            <person name="Zhang J."/>
        </authorList>
    </citation>
    <scope>NUCLEOTIDE SEQUENCE</scope>
    <source>
        <strain evidence="2">WYCCWR 12774</strain>
    </source>
</reference>
<organism evidence="2 3">
    <name type="scientific">Bradyrhizobium zhengyangense</name>
    <dbReference type="NCBI Taxonomy" id="2911009"/>
    <lineage>
        <taxon>Bacteria</taxon>
        <taxon>Pseudomonadati</taxon>
        <taxon>Pseudomonadota</taxon>
        <taxon>Alphaproteobacteria</taxon>
        <taxon>Hyphomicrobiales</taxon>
        <taxon>Nitrobacteraceae</taxon>
        <taxon>Bradyrhizobium</taxon>
    </lineage>
</organism>
<proteinExistence type="predicted"/>
<dbReference type="InterPro" id="IPR036291">
    <property type="entry name" value="NAD(P)-bd_dom_sf"/>
</dbReference>
<evidence type="ECO:0000313" key="2">
    <source>
        <dbReference type="EMBL" id="MCG2668282.1"/>
    </source>
</evidence>
<keyword evidence="3" id="KW-1185">Reference proteome</keyword>
<dbReference type="Gene3D" id="3.90.25.10">
    <property type="entry name" value="UDP-galactose 4-epimerase, domain 1"/>
    <property type="match status" value="1"/>
</dbReference>
<dbReference type="RefSeq" id="WP_237871104.1">
    <property type="nucleotide sequence ID" value="NZ_JAKLUA010000004.1"/>
</dbReference>